<feature type="domain" description="TonB-dependent receptor-like beta-barrel" evidence="13">
    <location>
        <begin position="305"/>
        <end position="710"/>
    </location>
</feature>
<dbReference type="GO" id="GO:0015344">
    <property type="term" value="F:siderophore uptake transmembrane transporter activity"/>
    <property type="evidence" value="ECO:0007669"/>
    <property type="project" value="TreeGrafter"/>
</dbReference>
<protein>
    <submittedName>
        <fullName evidence="15">TonB-dependent receptor</fullName>
    </submittedName>
</protein>
<dbReference type="InterPro" id="IPR008969">
    <property type="entry name" value="CarboxyPept-like_regulatory"/>
</dbReference>
<dbReference type="InterPro" id="IPR000531">
    <property type="entry name" value="Beta-barrel_TonB"/>
</dbReference>
<dbReference type="PANTHER" id="PTHR30069">
    <property type="entry name" value="TONB-DEPENDENT OUTER MEMBRANE RECEPTOR"/>
    <property type="match status" value="1"/>
</dbReference>
<dbReference type="Pfam" id="PF00593">
    <property type="entry name" value="TonB_dep_Rec_b-barrel"/>
    <property type="match status" value="1"/>
</dbReference>
<comment type="similarity">
    <text evidence="10 11">Belongs to the TonB-dependent receptor family.</text>
</comment>
<keyword evidence="9 10" id="KW-0998">Cell outer membrane</keyword>
<dbReference type="Pfam" id="PF07715">
    <property type="entry name" value="Plug"/>
    <property type="match status" value="1"/>
</dbReference>
<dbReference type="Gene3D" id="2.60.40.1120">
    <property type="entry name" value="Carboxypeptidase-like, regulatory domain"/>
    <property type="match status" value="1"/>
</dbReference>
<evidence type="ECO:0000256" key="4">
    <source>
        <dbReference type="ARBA" id="ARBA00022692"/>
    </source>
</evidence>
<evidence type="ECO:0000256" key="5">
    <source>
        <dbReference type="ARBA" id="ARBA00022729"/>
    </source>
</evidence>
<dbReference type="Pfam" id="PF13715">
    <property type="entry name" value="CarbopepD_reg_2"/>
    <property type="match status" value="1"/>
</dbReference>
<dbReference type="PANTHER" id="PTHR30069:SF29">
    <property type="entry name" value="HEMOGLOBIN AND HEMOGLOBIN-HAPTOGLOBIN-BINDING PROTEIN 1-RELATED"/>
    <property type="match status" value="1"/>
</dbReference>
<keyword evidence="4 10" id="KW-0812">Transmembrane</keyword>
<dbReference type="GO" id="GO:0009279">
    <property type="term" value="C:cell outer membrane"/>
    <property type="evidence" value="ECO:0007669"/>
    <property type="project" value="UniProtKB-SubCell"/>
</dbReference>
<evidence type="ECO:0000256" key="11">
    <source>
        <dbReference type="RuleBase" id="RU003357"/>
    </source>
</evidence>
<keyword evidence="7 10" id="KW-0472">Membrane</keyword>
<dbReference type="SUPFAM" id="SSF49464">
    <property type="entry name" value="Carboxypeptidase regulatory domain-like"/>
    <property type="match status" value="1"/>
</dbReference>
<keyword evidence="8 15" id="KW-0675">Receptor</keyword>
<dbReference type="Gene3D" id="2.40.170.20">
    <property type="entry name" value="TonB-dependent receptor, beta-barrel domain"/>
    <property type="match status" value="1"/>
</dbReference>
<comment type="subcellular location">
    <subcellularLocation>
        <location evidence="1 10">Cell outer membrane</location>
        <topology evidence="1 10">Multi-pass membrane protein</topology>
    </subcellularLocation>
</comment>
<evidence type="ECO:0000256" key="7">
    <source>
        <dbReference type="ARBA" id="ARBA00023136"/>
    </source>
</evidence>
<evidence type="ECO:0000313" key="15">
    <source>
        <dbReference type="EMBL" id="VBB46750.1"/>
    </source>
</evidence>
<feature type="chain" id="PRO_5024879617" evidence="12">
    <location>
        <begin position="20"/>
        <end position="745"/>
    </location>
</feature>
<evidence type="ECO:0000256" key="8">
    <source>
        <dbReference type="ARBA" id="ARBA00023170"/>
    </source>
</evidence>
<dbReference type="GO" id="GO:0044718">
    <property type="term" value="P:siderophore transmembrane transport"/>
    <property type="evidence" value="ECO:0007669"/>
    <property type="project" value="TreeGrafter"/>
</dbReference>
<evidence type="ECO:0000256" key="12">
    <source>
        <dbReference type="SAM" id="SignalP"/>
    </source>
</evidence>
<feature type="signal peptide" evidence="12">
    <location>
        <begin position="1"/>
        <end position="19"/>
    </location>
</feature>
<evidence type="ECO:0000256" key="10">
    <source>
        <dbReference type="PROSITE-ProRule" id="PRU01360"/>
    </source>
</evidence>
<keyword evidence="3 10" id="KW-1134">Transmembrane beta strand</keyword>
<name>A0A653AFM6_9BACT</name>
<dbReference type="AlphaFoldDB" id="A0A653AFM6"/>
<reference evidence="15" key="1">
    <citation type="submission" date="2018-07" db="EMBL/GenBank/DDBJ databases">
        <authorList>
            <consortium name="Genoscope - CEA"/>
            <person name="William W."/>
        </authorList>
    </citation>
    <scope>NUCLEOTIDE SEQUENCE</scope>
    <source>
        <strain evidence="15">IK1</strain>
    </source>
</reference>
<keyword evidence="2 10" id="KW-0813">Transport</keyword>
<gene>
    <name evidence="15" type="ORF">TRIP_D410013</name>
</gene>
<dbReference type="PROSITE" id="PS52016">
    <property type="entry name" value="TONB_DEPENDENT_REC_3"/>
    <property type="match status" value="1"/>
</dbReference>
<evidence type="ECO:0000256" key="3">
    <source>
        <dbReference type="ARBA" id="ARBA00022452"/>
    </source>
</evidence>
<evidence type="ECO:0000256" key="1">
    <source>
        <dbReference type="ARBA" id="ARBA00004571"/>
    </source>
</evidence>
<evidence type="ECO:0000256" key="9">
    <source>
        <dbReference type="ARBA" id="ARBA00023237"/>
    </source>
</evidence>
<dbReference type="CDD" id="cd01347">
    <property type="entry name" value="ligand_gated_channel"/>
    <property type="match status" value="1"/>
</dbReference>
<dbReference type="InterPro" id="IPR012910">
    <property type="entry name" value="Plug_dom"/>
</dbReference>
<evidence type="ECO:0000256" key="6">
    <source>
        <dbReference type="ARBA" id="ARBA00023077"/>
    </source>
</evidence>
<keyword evidence="5 12" id="KW-0732">Signal</keyword>
<dbReference type="Gene3D" id="2.170.130.10">
    <property type="entry name" value="TonB-dependent receptor, plug domain"/>
    <property type="match status" value="1"/>
</dbReference>
<dbReference type="InterPro" id="IPR037066">
    <property type="entry name" value="Plug_dom_sf"/>
</dbReference>
<keyword evidence="6 11" id="KW-0798">TonB box</keyword>
<organism evidence="15">
    <name type="scientific">uncultured Paludibacter sp</name>
    <dbReference type="NCBI Taxonomy" id="497635"/>
    <lineage>
        <taxon>Bacteria</taxon>
        <taxon>Pseudomonadati</taxon>
        <taxon>Bacteroidota</taxon>
        <taxon>Bacteroidia</taxon>
        <taxon>Bacteroidales</taxon>
        <taxon>Paludibacteraceae</taxon>
        <taxon>Paludibacter</taxon>
        <taxon>environmental samples</taxon>
    </lineage>
</organism>
<evidence type="ECO:0000256" key="2">
    <source>
        <dbReference type="ARBA" id="ARBA00022448"/>
    </source>
</evidence>
<feature type="domain" description="TonB-dependent receptor plug" evidence="14">
    <location>
        <begin position="122"/>
        <end position="221"/>
    </location>
</feature>
<dbReference type="InterPro" id="IPR039426">
    <property type="entry name" value="TonB-dep_rcpt-like"/>
</dbReference>
<dbReference type="SUPFAM" id="SSF56935">
    <property type="entry name" value="Porins"/>
    <property type="match status" value="1"/>
</dbReference>
<dbReference type="InterPro" id="IPR036942">
    <property type="entry name" value="Beta-barrel_TonB_sf"/>
</dbReference>
<sequence>MKKIIIIILMIASYHFTFAQNQIIGKVFDQNNHPLTGATVFLPELNKGVTTDTNGHYEVSNLPNGKIKIRFSYIGYANDISTVILKDNTSITLNVQLHESAIEAEEVVVSGGYNSTQHENAVKIDVLKLNPTEIQTTNNFTEMLTKIPGIDMISKGNGVAKPVIRGLSMNDILVLNNGVRFENYQYSSHHPLGIDEFGIEDVEIIKGPASLLYGSDAIGGVINFIKEKPANENSIVGDYNLQLFSNSLGMTNNLGIKGTSKNFYGGIRVGSKTNADYLQGGGAFVPNSRFNEMSVKTNVGFTGKFATLNLFYDYTNEKLGLAEDEAVEQITEKGRKPEIFYQEFNTHLLSSQNKFYLGNFKLDVNGAYQNTDLAHIGEPNQYEIQMQLKTLTYETKLYLPSDKNSEYIVGFQGMNQINSNVNDREVILLPDAVTNNYSAFGLLQYTFLEKLKLQTGLRYDYKTIDTEAVNNADDIENYRPAIHKPYGSFSGSLGATYHFSDVLLLRANIASAYRTPNIAELTSKGQHELRFEIGDENLQPEKSLETDISVHYHKENIQFDIAGFYNKVNDYIFIAPTGEETSSGIGIYKYKQANSMLYGGEAGVHFHPKQIKWLHIETTFSSVIGKQNNGDYLPFIPANKLNVELRAEKEKLGLLQKAFFSINSHTAFAQNNAAPDETTTKGYTLLGTNIGSEIQFKNQKILWTLGCSNLLDTKYINHLSTLKEVNMLDAGRNITFTLKVPFEIH</sequence>
<evidence type="ECO:0000259" key="13">
    <source>
        <dbReference type="Pfam" id="PF00593"/>
    </source>
</evidence>
<proteinExistence type="inferred from homology"/>
<accession>A0A653AFM6</accession>
<evidence type="ECO:0000259" key="14">
    <source>
        <dbReference type="Pfam" id="PF07715"/>
    </source>
</evidence>
<dbReference type="EMBL" id="UPXZ01000036">
    <property type="protein sequence ID" value="VBB46750.1"/>
    <property type="molecule type" value="Genomic_DNA"/>
</dbReference>